<dbReference type="Gene3D" id="1.10.1200.20">
    <property type="entry name" value="Colicin E immunity protein"/>
    <property type="match status" value="1"/>
</dbReference>
<dbReference type="AlphaFoldDB" id="A0A5E4Y1R2"/>
<dbReference type="EMBL" id="CABPSI010000005">
    <property type="protein sequence ID" value="VVE42265.1"/>
    <property type="molecule type" value="Genomic_DNA"/>
</dbReference>
<evidence type="ECO:0000313" key="1">
    <source>
        <dbReference type="EMBL" id="VVE42265.1"/>
    </source>
</evidence>
<name>A0A5E4Y1R2_9BURK</name>
<reference evidence="1 2" key="1">
    <citation type="submission" date="2019-08" db="EMBL/GenBank/DDBJ databases">
        <authorList>
            <person name="Peeters C."/>
        </authorList>
    </citation>
    <scope>NUCLEOTIDE SEQUENCE [LARGE SCALE GENOMIC DNA]</scope>
    <source>
        <strain evidence="1 2">LMG 31115</strain>
    </source>
</reference>
<accession>A0A5E4Y1R2</accession>
<dbReference type="InterPro" id="IPR035900">
    <property type="entry name" value="Colicin_E_sf"/>
</dbReference>
<protein>
    <submittedName>
        <fullName evidence="1">Uncharacterized protein</fullName>
    </submittedName>
</protein>
<dbReference type="Proteomes" id="UP000333828">
    <property type="component" value="Unassembled WGS sequence"/>
</dbReference>
<gene>
    <name evidence="1" type="ORF">PIN31115_04193</name>
</gene>
<keyword evidence="2" id="KW-1185">Reference proteome</keyword>
<sequence>MAAFGSTGAEGFARELAIDWNTVPVDLSERELLELLDAVSEGSGNQERTNYWLRCLVVNTGDTRISDLIFWPDKYVGSSYDGREYTSNEILEIVLKNGRTK</sequence>
<evidence type="ECO:0000313" key="2">
    <source>
        <dbReference type="Proteomes" id="UP000333828"/>
    </source>
</evidence>
<organism evidence="1 2">
    <name type="scientific">Pandoraea iniqua</name>
    <dbReference type="NCBI Taxonomy" id="2508288"/>
    <lineage>
        <taxon>Bacteria</taxon>
        <taxon>Pseudomonadati</taxon>
        <taxon>Pseudomonadota</taxon>
        <taxon>Betaproteobacteria</taxon>
        <taxon>Burkholderiales</taxon>
        <taxon>Burkholderiaceae</taxon>
        <taxon>Pandoraea</taxon>
    </lineage>
</organism>
<dbReference type="SUPFAM" id="SSF47345">
    <property type="entry name" value="Colicin E immunity proteins"/>
    <property type="match status" value="1"/>
</dbReference>
<proteinExistence type="predicted"/>